<dbReference type="InterPro" id="IPR000390">
    <property type="entry name" value="Small_drug/metabolite_transptr"/>
</dbReference>
<comment type="subcellular location">
    <subcellularLocation>
        <location evidence="1 9">Cell membrane</location>
        <topology evidence="1 9">Multi-pass membrane protein</topology>
    </subcellularLocation>
</comment>
<evidence type="ECO:0000256" key="10">
    <source>
        <dbReference type="SAM" id="Phobius"/>
    </source>
</evidence>
<evidence type="ECO:0000313" key="12">
    <source>
        <dbReference type="EMBL" id="MDP9922274.1"/>
    </source>
</evidence>
<evidence type="ECO:0000256" key="6">
    <source>
        <dbReference type="ARBA" id="ARBA00023136"/>
    </source>
</evidence>
<evidence type="ECO:0000256" key="7">
    <source>
        <dbReference type="ARBA" id="ARBA00038151"/>
    </source>
</evidence>
<comment type="similarity">
    <text evidence="7">Belongs to the drug/metabolite transporter (DMT) superfamily. Small multidrug resistance (SMR) (TC 2.A.7.1) family. Gdx/SugE subfamily.</text>
</comment>
<reference evidence="11 13" key="1">
    <citation type="submission" date="2017-09" db="EMBL/GenBank/DDBJ databases">
        <title>The diverse metabolic capabilities of V. boronicumulans make it an excellent choice for continued studies on novel biodegradation.</title>
        <authorList>
            <person name="Sun S."/>
        </authorList>
    </citation>
    <scope>NUCLEOTIDE SEQUENCE [LARGE SCALE GENOMIC DNA]</scope>
    <source>
        <strain evidence="11 13">J1</strain>
    </source>
</reference>
<dbReference type="GO" id="GO:0005886">
    <property type="term" value="C:plasma membrane"/>
    <property type="evidence" value="ECO:0007669"/>
    <property type="project" value="UniProtKB-SubCell"/>
</dbReference>
<dbReference type="OrthoDB" id="9808638at2"/>
<dbReference type="RefSeq" id="WP_062480310.1">
    <property type="nucleotide sequence ID" value="NZ_BKDH01000003.1"/>
</dbReference>
<gene>
    <name evidence="11" type="ORF">CKY39_02735</name>
    <name evidence="12" type="ORF">J2W25_001289</name>
</gene>
<reference evidence="12" key="2">
    <citation type="submission" date="2023-07" db="EMBL/GenBank/DDBJ databases">
        <title>Sorghum-associated microbial communities from plants grown in Nebraska, USA.</title>
        <authorList>
            <person name="Schachtman D."/>
        </authorList>
    </citation>
    <scope>NUCLEOTIDE SEQUENCE</scope>
    <source>
        <strain evidence="12">DS2795</strain>
    </source>
</reference>
<protein>
    <recommendedName>
        <fullName evidence="8">Guanidinium exporter</fullName>
    </recommendedName>
</protein>
<dbReference type="Pfam" id="PF00893">
    <property type="entry name" value="Multi_Drug_Res"/>
    <property type="match status" value="1"/>
</dbReference>
<dbReference type="AlphaFoldDB" id="A0A1E7TVK7"/>
<sequence length="104" mass="10553">MAWFLLLAAGLVEIVMALALKAAAGWERPGAGALGLGAALASIVLLTAAMKTLPVGTAYAIWTGIGAIGVTLIGIFFFQESAAPLRLVCIALIFLGIAGLKLQS</sequence>
<evidence type="ECO:0000256" key="4">
    <source>
        <dbReference type="ARBA" id="ARBA00022692"/>
    </source>
</evidence>
<keyword evidence="4 9" id="KW-0812">Transmembrane</keyword>
<dbReference type="Proteomes" id="UP000217154">
    <property type="component" value="Chromosome"/>
</dbReference>
<name>A0A1E7TVK7_9BURK</name>
<dbReference type="GO" id="GO:0022857">
    <property type="term" value="F:transmembrane transporter activity"/>
    <property type="evidence" value="ECO:0007669"/>
    <property type="project" value="InterPro"/>
</dbReference>
<dbReference type="STRING" id="436515.GCA_001752345_00904"/>
<dbReference type="FunFam" id="1.10.3730.20:FF:000001">
    <property type="entry name" value="Quaternary ammonium compound resistance transporter SugE"/>
    <property type="match status" value="1"/>
</dbReference>
<evidence type="ECO:0000256" key="8">
    <source>
        <dbReference type="ARBA" id="ARBA00039168"/>
    </source>
</evidence>
<proteinExistence type="inferred from homology"/>
<dbReference type="Gene3D" id="1.10.3730.20">
    <property type="match status" value="1"/>
</dbReference>
<dbReference type="EMBL" id="JAUSRR010000002">
    <property type="protein sequence ID" value="MDP9922274.1"/>
    <property type="molecule type" value="Genomic_DNA"/>
</dbReference>
<evidence type="ECO:0000256" key="1">
    <source>
        <dbReference type="ARBA" id="ARBA00004651"/>
    </source>
</evidence>
<dbReference type="EMBL" id="CP023284">
    <property type="protein sequence ID" value="ATA52258.1"/>
    <property type="molecule type" value="Genomic_DNA"/>
</dbReference>
<dbReference type="KEGG" id="vbo:CKY39_02735"/>
<keyword evidence="3" id="KW-1003">Cell membrane</keyword>
<keyword evidence="5 10" id="KW-1133">Transmembrane helix</keyword>
<dbReference type="SUPFAM" id="SSF103481">
    <property type="entry name" value="Multidrug resistance efflux transporter EmrE"/>
    <property type="match status" value="1"/>
</dbReference>
<dbReference type="InterPro" id="IPR037185">
    <property type="entry name" value="EmrE-like"/>
</dbReference>
<feature type="transmembrane region" description="Helical" evidence="10">
    <location>
        <begin position="29"/>
        <end position="47"/>
    </location>
</feature>
<evidence type="ECO:0000313" key="11">
    <source>
        <dbReference type="EMBL" id="ATA52258.1"/>
    </source>
</evidence>
<keyword evidence="6 10" id="KW-0472">Membrane</keyword>
<dbReference type="Proteomes" id="UP001244295">
    <property type="component" value="Unassembled WGS sequence"/>
</dbReference>
<dbReference type="PANTHER" id="PTHR30561">
    <property type="entry name" value="SMR FAMILY PROTON-DEPENDENT DRUG EFFLUX TRANSPORTER SUGE"/>
    <property type="match status" value="1"/>
</dbReference>
<evidence type="ECO:0000256" key="2">
    <source>
        <dbReference type="ARBA" id="ARBA00022448"/>
    </source>
</evidence>
<feature type="transmembrane region" description="Helical" evidence="10">
    <location>
        <begin position="84"/>
        <end position="102"/>
    </location>
</feature>
<evidence type="ECO:0000313" key="13">
    <source>
        <dbReference type="Proteomes" id="UP000217154"/>
    </source>
</evidence>
<evidence type="ECO:0000256" key="9">
    <source>
        <dbReference type="RuleBase" id="RU003942"/>
    </source>
</evidence>
<organism evidence="11 13">
    <name type="scientific">Variovorax boronicumulans</name>
    <dbReference type="NCBI Taxonomy" id="436515"/>
    <lineage>
        <taxon>Bacteria</taxon>
        <taxon>Pseudomonadati</taxon>
        <taxon>Pseudomonadota</taxon>
        <taxon>Betaproteobacteria</taxon>
        <taxon>Burkholderiales</taxon>
        <taxon>Comamonadaceae</taxon>
        <taxon>Variovorax</taxon>
    </lineage>
</organism>
<feature type="transmembrane region" description="Helical" evidence="10">
    <location>
        <begin position="59"/>
        <end position="78"/>
    </location>
</feature>
<keyword evidence="2" id="KW-0813">Transport</keyword>
<accession>A0A1E7TVK7</accession>
<evidence type="ECO:0000256" key="5">
    <source>
        <dbReference type="ARBA" id="ARBA00022989"/>
    </source>
</evidence>
<dbReference type="InterPro" id="IPR045324">
    <property type="entry name" value="Small_multidrug_res"/>
</dbReference>
<dbReference type="GeneID" id="82270929"/>
<dbReference type="PANTHER" id="PTHR30561:SF0">
    <property type="entry name" value="GUANIDINIUM EXPORTER"/>
    <property type="match status" value="1"/>
</dbReference>
<dbReference type="GO" id="GO:1990961">
    <property type="term" value="P:xenobiotic detoxification by transmembrane export across the plasma membrane"/>
    <property type="evidence" value="ECO:0007669"/>
    <property type="project" value="UniProtKB-ARBA"/>
</dbReference>
<evidence type="ECO:0000256" key="3">
    <source>
        <dbReference type="ARBA" id="ARBA00022475"/>
    </source>
</evidence>